<dbReference type="InterPro" id="IPR035965">
    <property type="entry name" value="PAS-like_dom_sf"/>
</dbReference>
<reference evidence="18" key="1">
    <citation type="submission" date="2022-03" db="EMBL/GenBank/DDBJ databases">
        <title>A functionally conserved STORR gene fusion in Papaver species that diverged 16.8 million years ago.</title>
        <authorList>
            <person name="Catania T."/>
        </authorList>
    </citation>
    <scope>NUCLEOTIDE SEQUENCE</scope>
    <source>
        <strain evidence="18">S-191538</strain>
    </source>
</reference>
<evidence type="ECO:0000256" key="11">
    <source>
        <dbReference type="ARBA" id="ARBA00023136"/>
    </source>
</evidence>
<keyword evidence="6" id="KW-0808">Transferase</keyword>
<evidence type="ECO:0000256" key="13">
    <source>
        <dbReference type="ARBA" id="ARBA00047899"/>
    </source>
</evidence>
<dbReference type="AlphaFoldDB" id="A0AA41VAG2"/>
<dbReference type="Gene3D" id="3.30.200.20">
    <property type="entry name" value="Phosphorylase Kinase, domain 1"/>
    <property type="match status" value="1"/>
</dbReference>
<name>A0AA41VAG2_PAPNU</name>
<gene>
    <name evidence="18" type="ORF">MKW94_008864</name>
</gene>
<dbReference type="EC" id="2.7.11.1" evidence="2"/>
<dbReference type="PROSITE" id="PS00108">
    <property type="entry name" value="PROTEIN_KINASE_ST"/>
    <property type="match status" value="1"/>
</dbReference>
<dbReference type="PANTHER" id="PTHR44329">
    <property type="entry name" value="SERINE/THREONINE-PROTEIN KINASE TNNI3K-RELATED"/>
    <property type="match status" value="1"/>
</dbReference>
<dbReference type="InterPro" id="IPR008271">
    <property type="entry name" value="Ser/Thr_kinase_AS"/>
</dbReference>
<evidence type="ECO:0000256" key="5">
    <source>
        <dbReference type="ARBA" id="ARBA00022606"/>
    </source>
</evidence>
<dbReference type="FunFam" id="1.10.510.10:FF:000476">
    <property type="entry name" value="PAS domain-containing protein tyrosine kinase family protein"/>
    <property type="match status" value="1"/>
</dbReference>
<dbReference type="Gene3D" id="3.30.450.20">
    <property type="entry name" value="PAS domain"/>
    <property type="match status" value="1"/>
</dbReference>
<evidence type="ECO:0000256" key="2">
    <source>
        <dbReference type="ARBA" id="ARBA00012513"/>
    </source>
</evidence>
<dbReference type="InterPro" id="IPR000014">
    <property type="entry name" value="PAS"/>
</dbReference>
<dbReference type="SUPFAM" id="SSF56112">
    <property type="entry name" value="Protein kinase-like (PK-like)"/>
    <property type="match status" value="1"/>
</dbReference>
<accession>A0AA41VAG2</accession>
<proteinExistence type="predicted"/>
<keyword evidence="11" id="KW-0472">Membrane</keyword>
<evidence type="ECO:0000313" key="18">
    <source>
        <dbReference type="EMBL" id="MCL7030888.1"/>
    </source>
</evidence>
<dbReference type="EMBL" id="JAJJMA010106386">
    <property type="protein sequence ID" value="MCL7030888.1"/>
    <property type="molecule type" value="Genomic_DNA"/>
</dbReference>
<keyword evidence="12" id="KW-0675">Receptor</keyword>
<feature type="compositionally biased region" description="Polar residues" evidence="15">
    <location>
        <begin position="85"/>
        <end position="99"/>
    </location>
</feature>
<comment type="catalytic activity">
    <reaction evidence="14">
        <text>L-seryl-[protein] + ATP = O-phospho-L-seryl-[protein] + ADP + H(+)</text>
        <dbReference type="Rhea" id="RHEA:17989"/>
        <dbReference type="Rhea" id="RHEA-COMP:9863"/>
        <dbReference type="Rhea" id="RHEA-COMP:11604"/>
        <dbReference type="ChEBI" id="CHEBI:15378"/>
        <dbReference type="ChEBI" id="CHEBI:29999"/>
        <dbReference type="ChEBI" id="CHEBI:30616"/>
        <dbReference type="ChEBI" id="CHEBI:83421"/>
        <dbReference type="ChEBI" id="CHEBI:456216"/>
        <dbReference type="EC" id="2.7.11.1"/>
    </reaction>
</comment>
<comment type="subcellular location">
    <subcellularLocation>
        <location evidence="1">Membrane</location>
    </subcellularLocation>
</comment>
<keyword evidence="7" id="KW-0547">Nucleotide-binding</keyword>
<evidence type="ECO:0000256" key="12">
    <source>
        <dbReference type="ARBA" id="ARBA00023170"/>
    </source>
</evidence>
<feature type="region of interest" description="Disordered" evidence="15">
    <location>
        <begin position="457"/>
        <end position="487"/>
    </location>
</feature>
<evidence type="ECO:0000256" key="7">
    <source>
        <dbReference type="ARBA" id="ARBA00022741"/>
    </source>
</evidence>
<feature type="region of interest" description="Disordered" evidence="15">
    <location>
        <begin position="1"/>
        <end position="21"/>
    </location>
</feature>
<comment type="catalytic activity">
    <reaction evidence="13">
        <text>L-threonyl-[protein] + ATP = O-phospho-L-threonyl-[protein] + ADP + H(+)</text>
        <dbReference type="Rhea" id="RHEA:46608"/>
        <dbReference type="Rhea" id="RHEA-COMP:11060"/>
        <dbReference type="Rhea" id="RHEA-COMP:11605"/>
        <dbReference type="ChEBI" id="CHEBI:15378"/>
        <dbReference type="ChEBI" id="CHEBI:30013"/>
        <dbReference type="ChEBI" id="CHEBI:30616"/>
        <dbReference type="ChEBI" id="CHEBI:61977"/>
        <dbReference type="ChEBI" id="CHEBI:456216"/>
        <dbReference type="EC" id="2.7.11.1"/>
    </reaction>
</comment>
<dbReference type="InterPro" id="IPR000719">
    <property type="entry name" value="Prot_kinase_dom"/>
</dbReference>
<evidence type="ECO:0000313" key="19">
    <source>
        <dbReference type="Proteomes" id="UP001177140"/>
    </source>
</evidence>
<feature type="compositionally biased region" description="Polar residues" evidence="15">
    <location>
        <begin position="122"/>
        <end position="131"/>
    </location>
</feature>
<comment type="caution">
    <text evidence="18">The sequence shown here is derived from an EMBL/GenBank/DDBJ whole genome shotgun (WGS) entry which is preliminary data.</text>
</comment>
<dbReference type="PROSITE" id="PS50011">
    <property type="entry name" value="PROTEIN_KINASE_DOM"/>
    <property type="match status" value="1"/>
</dbReference>
<evidence type="ECO:0000256" key="8">
    <source>
        <dbReference type="ARBA" id="ARBA00022777"/>
    </source>
</evidence>
<evidence type="ECO:0000256" key="6">
    <source>
        <dbReference type="ARBA" id="ARBA00022679"/>
    </source>
</evidence>
<dbReference type="Gene3D" id="1.10.510.10">
    <property type="entry name" value="Transferase(Phosphotransferase) domain 1"/>
    <property type="match status" value="1"/>
</dbReference>
<evidence type="ECO:0000259" key="16">
    <source>
        <dbReference type="PROSITE" id="PS50011"/>
    </source>
</evidence>
<dbReference type="PRINTS" id="PR00109">
    <property type="entry name" value="TYRKINASE"/>
</dbReference>
<dbReference type="GO" id="GO:0005524">
    <property type="term" value="F:ATP binding"/>
    <property type="evidence" value="ECO:0007669"/>
    <property type="project" value="UniProtKB-KW"/>
</dbReference>
<keyword evidence="8" id="KW-0418">Kinase</keyword>
<dbReference type="InterPro" id="IPR051681">
    <property type="entry name" value="Ser/Thr_Kinases-Pseudokinases"/>
</dbReference>
<keyword evidence="5" id="KW-0716">Sensory transduction</keyword>
<keyword evidence="9" id="KW-0067">ATP-binding</keyword>
<keyword evidence="10" id="KW-0157">Chromophore</keyword>
<dbReference type="InterPro" id="IPR011009">
    <property type="entry name" value="Kinase-like_dom_sf"/>
</dbReference>
<evidence type="ECO:0000256" key="10">
    <source>
        <dbReference type="ARBA" id="ARBA00022991"/>
    </source>
</evidence>
<dbReference type="PROSITE" id="PS50112">
    <property type="entry name" value="PAS"/>
    <property type="match status" value="1"/>
</dbReference>
<keyword evidence="3" id="KW-0723">Serine/threonine-protein kinase</keyword>
<evidence type="ECO:0000256" key="14">
    <source>
        <dbReference type="ARBA" id="ARBA00048679"/>
    </source>
</evidence>
<organism evidence="18 19">
    <name type="scientific">Papaver nudicaule</name>
    <name type="common">Iceland poppy</name>
    <dbReference type="NCBI Taxonomy" id="74823"/>
    <lineage>
        <taxon>Eukaryota</taxon>
        <taxon>Viridiplantae</taxon>
        <taxon>Streptophyta</taxon>
        <taxon>Embryophyta</taxon>
        <taxon>Tracheophyta</taxon>
        <taxon>Spermatophyta</taxon>
        <taxon>Magnoliopsida</taxon>
        <taxon>Ranunculales</taxon>
        <taxon>Papaveraceae</taxon>
        <taxon>Papaveroideae</taxon>
        <taxon>Papaver</taxon>
    </lineage>
</organism>
<evidence type="ECO:0000256" key="15">
    <source>
        <dbReference type="SAM" id="MobiDB-lite"/>
    </source>
</evidence>
<feature type="compositionally biased region" description="Polar residues" evidence="15">
    <location>
        <begin position="312"/>
        <end position="329"/>
    </location>
</feature>
<dbReference type="SMART" id="SM00220">
    <property type="entry name" value="S_TKc"/>
    <property type="match status" value="1"/>
</dbReference>
<evidence type="ECO:0000256" key="1">
    <source>
        <dbReference type="ARBA" id="ARBA00004370"/>
    </source>
</evidence>
<keyword evidence="4" id="KW-0600">Photoreceptor protein</keyword>
<dbReference type="NCBIfam" id="TIGR00229">
    <property type="entry name" value="sensory_box"/>
    <property type="match status" value="1"/>
</dbReference>
<feature type="domain" description="Protein kinase" evidence="16">
    <location>
        <begin position="504"/>
        <end position="759"/>
    </location>
</feature>
<dbReference type="SMART" id="SM00091">
    <property type="entry name" value="PAS"/>
    <property type="match status" value="1"/>
</dbReference>
<evidence type="ECO:0000256" key="3">
    <source>
        <dbReference type="ARBA" id="ARBA00022527"/>
    </source>
</evidence>
<feature type="compositionally biased region" description="Low complexity" evidence="15">
    <location>
        <begin position="460"/>
        <end position="483"/>
    </location>
</feature>
<dbReference type="FunFam" id="3.30.200.20:FF:000329">
    <property type="entry name" value="PAS domain-containing protein tyrosine kinase"/>
    <property type="match status" value="1"/>
</dbReference>
<feature type="domain" description="PAS" evidence="17">
    <location>
        <begin position="138"/>
        <end position="209"/>
    </location>
</feature>
<dbReference type="InterPro" id="IPR001245">
    <property type="entry name" value="Ser-Thr/Tyr_kinase_cat_dom"/>
</dbReference>
<dbReference type="Proteomes" id="UP001177140">
    <property type="component" value="Unassembled WGS sequence"/>
</dbReference>
<evidence type="ECO:0000259" key="17">
    <source>
        <dbReference type="PROSITE" id="PS50112"/>
    </source>
</evidence>
<dbReference type="GO" id="GO:0004674">
    <property type="term" value="F:protein serine/threonine kinase activity"/>
    <property type="evidence" value="ECO:0007669"/>
    <property type="project" value="UniProtKB-KW"/>
</dbReference>
<feature type="region of interest" description="Disordered" evidence="15">
    <location>
        <begin position="260"/>
        <end position="282"/>
    </location>
</feature>
<feature type="compositionally biased region" description="Low complexity" evidence="15">
    <location>
        <begin position="10"/>
        <end position="21"/>
    </location>
</feature>
<feature type="region of interest" description="Disordered" evidence="15">
    <location>
        <begin position="40"/>
        <end position="131"/>
    </location>
</feature>
<dbReference type="CDD" id="cd13999">
    <property type="entry name" value="STKc_MAP3K-like"/>
    <property type="match status" value="1"/>
</dbReference>
<keyword evidence="19" id="KW-1185">Reference proteome</keyword>
<dbReference type="GO" id="GO:0016020">
    <property type="term" value="C:membrane"/>
    <property type="evidence" value="ECO:0007669"/>
    <property type="project" value="UniProtKB-SubCell"/>
</dbReference>
<dbReference type="Pfam" id="PF07714">
    <property type="entry name" value="PK_Tyr_Ser-Thr"/>
    <property type="match status" value="1"/>
</dbReference>
<protein>
    <recommendedName>
        <fullName evidence="2">non-specific serine/threonine protein kinase</fullName>
        <ecNumber evidence="2">2.7.11.1</ecNumber>
    </recommendedName>
</protein>
<feature type="region of interest" description="Disordered" evidence="15">
    <location>
        <begin position="301"/>
        <end position="382"/>
    </location>
</feature>
<dbReference type="GO" id="GO:0009881">
    <property type="term" value="F:photoreceptor activity"/>
    <property type="evidence" value="ECO:0007669"/>
    <property type="project" value="UniProtKB-KW"/>
</dbReference>
<dbReference type="CDD" id="cd00130">
    <property type="entry name" value="PAS"/>
    <property type="match status" value="1"/>
</dbReference>
<dbReference type="SUPFAM" id="SSF55785">
    <property type="entry name" value="PYP-like sensor domain (PAS domain)"/>
    <property type="match status" value="1"/>
</dbReference>
<dbReference type="PANTHER" id="PTHR44329:SF47">
    <property type="entry name" value="SERINE_THREONINE-PROTEIN KINASE ROCO5-RELATED"/>
    <property type="match status" value="1"/>
</dbReference>
<evidence type="ECO:0000256" key="4">
    <source>
        <dbReference type="ARBA" id="ARBA00022543"/>
    </source>
</evidence>
<dbReference type="Pfam" id="PF13426">
    <property type="entry name" value="PAS_9"/>
    <property type="match status" value="1"/>
</dbReference>
<feature type="compositionally biased region" description="Polar residues" evidence="15">
    <location>
        <begin position="350"/>
        <end position="372"/>
    </location>
</feature>
<feature type="compositionally biased region" description="Polar residues" evidence="15">
    <location>
        <begin position="261"/>
        <end position="276"/>
    </location>
</feature>
<sequence length="784" mass="87534">MGDNPPPLPEQQQQQQQQQEQLLKKIQELEAGHAHLQDEITKLTLFSRPGHRHNNSQRSHSVSPQRSRFSRRGGGGGDQQRDRGNNSNSGQWKTGSASFGHSPLQRVNSSNSISRRRPSAEFSKNPNSGSETAVVSFTNKQYLNILQSMGQSVYIFDPDGRVIHWNQMAEGLYGYSASEALGQDVRTLIIDSRDYDEANQIVERNFSGENWTGQFPVKNKQGERFCIIATNTPFYDDNGGLVGIISVCAGDTQPFREVVFPSSSGRNSPTRGSPTIQHGAASEQPLQVMIASKISNLASRVTNKVRSKMKTSDNINNVEHQTQDSNSNSHRFDHWEDPCSSGASSPRGGLTSTPFSGRSQGSLRSQEQPTGHSSDDGDGKIGIHKRITSKAEAWIGKKGITWPWRGSEQDGSIARTTRDAVTVLNDDQEIDFDQQKSSDIIVKPEIQVVGTNQFENEAPGSWSSSLNATSLSSESTSGSNSSSGMREVDRETCSLDYDILWEDLTIGEQIGQGSCGTVYHGLWCGSDVAVKVFSKLEYSDDLLHSFRREVLLMKRLRHPNVLLFMGAVASPQHMCIVTEFLPRGSLFQFLQRSTQKLDWRRRVLMALDIARGMNYLHRCNPPIVHRDLKSSNLLVDKNWNVKVGDFGLSKLKHQTFLSTLTGKGTPQWMAPEVLRNERSDEKSDVYSYGIVLWEIATQKIPWDNFNSMQVIGAVGFMDQRPDIPKEMDPRWASIIESCWQSDPKCRPTFQELLDILKDLQRQYSVQAQASRLAQGHSTTLAPDI</sequence>
<evidence type="ECO:0000256" key="9">
    <source>
        <dbReference type="ARBA" id="ARBA00022840"/>
    </source>
</evidence>